<gene>
    <name evidence="1" type="ORF">HPB50_009196</name>
</gene>
<comment type="caution">
    <text evidence="1">The sequence shown here is derived from an EMBL/GenBank/DDBJ whole genome shotgun (WGS) entry which is preliminary data.</text>
</comment>
<evidence type="ECO:0000313" key="2">
    <source>
        <dbReference type="Proteomes" id="UP000821845"/>
    </source>
</evidence>
<dbReference type="Proteomes" id="UP000821845">
    <property type="component" value="Chromosome 4"/>
</dbReference>
<protein>
    <submittedName>
        <fullName evidence="1">Uncharacterized protein</fullName>
    </submittedName>
</protein>
<organism evidence="1 2">
    <name type="scientific">Hyalomma asiaticum</name>
    <name type="common">Tick</name>
    <dbReference type="NCBI Taxonomy" id="266040"/>
    <lineage>
        <taxon>Eukaryota</taxon>
        <taxon>Metazoa</taxon>
        <taxon>Ecdysozoa</taxon>
        <taxon>Arthropoda</taxon>
        <taxon>Chelicerata</taxon>
        <taxon>Arachnida</taxon>
        <taxon>Acari</taxon>
        <taxon>Parasitiformes</taxon>
        <taxon>Ixodida</taxon>
        <taxon>Ixodoidea</taxon>
        <taxon>Ixodidae</taxon>
        <taxon>Hyalomminae</taxon>
        <taxon>Hyalomma</taxon>
    </lineage>
</organism>
<evidence type="ECO:0000313" key="1">
    <source>
        <dbReference type="EMBL" id="KAH6932758.1"/>
    </source>
</evidence>
<accession>A0ACB7SD23</accession>
<sequence length="242" mass="27121">MVKKRETELADYDRVSLYECACLYRAMCPPVPGWDPVAETHDLATGGEVAHGLLWGGNYRLATLKEKGLLSVGTARLNRLPGCSLKTDAALKKSSRGSFDVATGVCNNTAAVKWLDNNWFRHTSVANPEAKFRGGVQSQGAIFPSKHQVVTVPLPDDNKDYFTFQLPNFHPNEKTLERPTPINGSLRRFTLLMEFDILFKCKMLNHTESRFSNMFYVLYETGREEEIAALSTTEGLFQTYTG</sequence>
<keyword evidence="2" id="KW-1185">Reference proteome</keyword>
<reference evidence="1" key="1">
    <citation type="submission" date="2020-05" db="EMBL/GenBank/DDBJ databases">
        <title>Large-scale comparative analyses of tick genomes elucidate their genetic diversity and vector capacities.</title>
        <authorList>
            <person name="Jia N."/>
            <person name="Wang J."/>
            <person name="Shi W."/>
            <person name="Du L."/>
            <person name="Sun Y."/>
            <person name="Zhan W."/>
            <person name="Jiang J."/>
            <person name="Wang Q."/>
            <person name="Zhang B."/>
            <person name="Ji P."/>
            <person name="Sakyi L.B."/>
            <person name="Cui X."/>
            <person name="Yuan T."/>
            <person name="Jiang B."/>
            <person name="Yang W."/>
            <person name="Lam T.T.-Y."/>
            <person name="Chang Q."/>
            <person name="Ding S."/>
            <person name="Wang X."/>
            <person name="Zhu J."/>
            <person name="Ruan X."/>
            <person name="Zhao L."/>
            <person name="Wei J."/>
            <person name="Que T."/>
            <person name="Du C."/>
            <person name="Cheng J."/>
            <person name="Dai P."/>
            <person name="Han X."/>
            <person name="Huang E."/>
            <person name="Gao Y."/>
            <person name="Liu J."/>
            <person name="Shao H."/>
            <person name="Ye R."/>
            <person name="Li L."/>
            <person name="Wei W."/>
            <person name="Wang X."/>
            <person name="Wang C."/>
            <person name="Yang T."/>
            <person name="Huo Q."/>
            <person name="Li W."/>
            <person name="Guo W."/>
            <person name="Chen H."/>
            <person name="Zhou L."/>
            <person name="Ni X."/>
            <person name="Tian J."/>
            <person name="Zhou Y."/>
            <person name="Sheng Y."/>
            <person name="Liu T."/>
            <person name="Pan Y."/>
            <person name="Xia L."/>
            <person name="Li J."/>
            <person name="Zhao F."/>
            <person name="Cao W."/>
        </authorList>
    </citation>
    <scope>NUCLEOTIDE SEQUENCE</scope>
    <source>
        <strain evidence="1">Hyas-2018</strain>
    </source>
</reference>
<proteinExistence type="predicted"/>
<name>A0ACB7SD23_HYAAI</name>
<dbReference type="EMBL" id="CM023484">
    <property type="protein sequence ID" value="KAH6932758.1"/>
    <property type="molecule type" value="Genomic_DNA"/>
</dbReference>